<dbReference type="PROSITE" id="PS51194">
    <property type="entry name" value="HELICASE_CTER"/>
    <property type="match status" value="1"/>
</dbReference>
<dbReference type="Gene3D" id="3.40.50.300">
    <property type="entry name" value="P-loop containing nucleotide triphosphate hydrolases"/>
    <property type="match status" value="2"/>
</dbReference>
<dbReference type="Proteomes" id="UP000011081">
    <property type="component" value="Unassembled WGS sequence"/>
</dbReference>
<dbReference type="SUPFAM" id="SSF52540">
    <property type="entry name" value="P-loop containing nucleoside triphosphate hydrolases"/>
    <property type="match status" value="1"/>
</dbReference>
<dbReference type="GeneID" id="19879197"/>
<keyword evidence="4 9" id="KW-0547">Nucleotide-binding</keyword>
<dbReference type="Pfam" id="PF13959">
    <property type="entry name" value="CTE_SPB4"/>
    <property type="match status" value="1"/>
</dbReference>
<evidence type="ECO:0000256" key="8">
    <source>
        <dbReference type="ARBA" id="ARBA00022884"/>
    </source>
</evidence>
<dbReference type="CDD" id="cd18787">
    <property type="entry name" value="SF2_C_DEAD"/>
    <property type="match status" value="1"/>
</dbReference>
<keyword evidence="2" id="KW-0690">Ribosome biogenesis</keyword>
<keyword evidence="7 9" id="KW-0067">ATP-binding</keyword>
<feature type="domain" description="Helicase C-terminal" evidence="11">
    <location>
        <begin position="241"/>
        <end position="409"/>
    </location>
</feature>
<comment type="function">
    <text evidence="9">RNA helicase.</text>
</comment>
<dbReference type="InterPro" id="IPR001650">
    <property type="entry name" value="Helicase_C-like"/>
</dbReference>
<dbReference type="RefSeq" id="XP_008074336.1">
    <property type="nucleotide sequence ID" value="XM_008076145.1"/>
</dbReference>
<dbReference type="VEuPathDB" id="MicrosporidiaDB:VCUG_01318"/>
<sequence length="481" mass="55582">MTNTAIIEKTKNNSTTDNLGTQINKEIKFTFFIKDKNVIAQLEQRGMQSMREVQYRAYNKVFEGHNVMIQSNTGSGKTLAYLLPLIMSERRGLIIVPTYELATQTYHVAKTFTSRVGINAGKLCVDLHADILISTLGKCREMQMADRVFCCIDEADRILENDMFLNGCFKQFILVSATIDEAKILRRLVRRCGRWMKISTQTKNIHEQIRIIDCDLDNECEETGSDEKIAFYRVSVTNEQRIREFYMKIEYDHKLFIFVELLKRNRNKKVIVFFNTINSVVFYHNLLKRMNFNVIAIFGKINQQKRKAIVEKYETIGGVLLCTDLMSRGFDFKSIDLVVHFEPSFNLDGYIHRKGRAGRNKSGKSILFLSNLEVKLTDGINRIRELVYIEKKFLERNKSTHRVSFGDIPLSNSVYSGSLVPRIQKMVKNDFVLHKMAVDALKSFLRIYEGNTGKNFNVDSLNLNDIARAFGLKEIPILDFV</sequence>
<dbReference type="GO" id="GO:0016787">
    <property type="term" value="F:hydrolase activity"/>
    <property type="evidence" value="ECO:0007669"/>
    <property type="project" value="UniProtKB-KW"/>
</dbReference>
<dbReference type="SMART" id="SM01178">
    <property type="entry name" value="DUF4217"/>
    <property type="match status" value="1"/>
</dbReference>
<dbReference type="EMBL" id="GL877422">
    <property type="protein sequence ID" value="ELA47218.1"/>
    <property type="molecule type" value="Genomic_DNA"/>
</dbReference>
<reference evidence="13" key="1">
    <citation type="submission" date="2011-03" db="EMBL/GenBank/DDBJ databases">
        <title>The genome sequence of Vavraia culicis strain floridensis.</title>
        <authorList>
            <consortium name="The Broad Institute Genome Sequencing Platform"/>
            <person name="Cuomo C."/>
            <person name="Becnel J."/>
            <person name="Sanscrainte N."/>
            <person name="Young S.K."/>
            <person name="Zeng Q."/>
            <person name="Gargeya S."/>
            <person name="Fitzgerald M."/>
            <person name="Haas B."/>
            <person name="Abouelleil A."/>
            <person name="Alvarado L."/>
            <person name="Arachchi H.M."/>
            <person name="Berlin A."/>
            <person name="Chapman S.B."/>
            <person name="Gearin G."/>
            <person name="Goldberg J."/>
            <person name="Griggs A."/>
            <person name="Gujja S."/>
            <person name="Hansen M."/>
            <person name="Heiman D."/>
            <person name="Howarth C."/>
            <person name="Larimer J."/>
            <person name="Lui A."/>
            <person name="MacDonald P.J.P."/>
            <person name="McCowen C."/>
            <person name="Montmayeur A."/>
            <person name="Murphy C."/>
            <person name="Neiman D."/>
            <person name="Pearson M."/>
            <person name="Priest M."/>
            <person name="Roberts A."/>
            <person name="Saif S."/>
            <person name="Shea T."/>
            <person name="Sisk P."/>
            <person name="Stolte C."/>
            <person name="Sykes S."/>
            <person name="Wortman J."/>
            <person name="Nusbaum C."/>
            <person name="Birren B."/>
        </authorList>
    </citation>
    <scope>NUCLEOTIDE SEQUENCE [LARGE SCALE GENOMIC DNA]</scope>
    <source>
        <strain evidence="13">floridensis</strain>
    </source>
</reference>
<evidence type="ECO:0000256" key="2">
    <source>
        <dbReference type="ARBA" id="ARBA00022517"/>
    </source>
</evidence>
<comment type="similarity">
    <text evidence="9">Belongs to the DEAD box helicase family.</text>
</comment>
<evidence type="ECO:0000259" key="10">
    <source>
        <dbReference type="PROSITE" id="PS51192"/>
    </source>
</evidence>
<dbReference type="Pfam" id="PF00271">
    <property type="entry name" value="Helicase_C"/>
    <property type="match status" value="1"/>
</dbReference>
<evidence type="ECO:0000256" key="9">
    <source>
        <dbReference type="RuleBase" id="RU365068"/>
    </source>
</evidence>
<evidence type="ECO:0000256" key="5">
    <source>
        <dbReference type="ARBA" id="ARBA00022801"/>
    </source>
</evidence>
<dbReference type="GO" id="GO:0005524">
    <property type="term" value="F:ATP binding"/>
    <property type="evidence" value="ECO:0007669"/>
    <property type="project" value="UniProtKB-UniRule"/>
</dbReference>
<dbReference type="SMART" id="SM00487">
    <property type="entry name" value="DEXDc"/>
    <property type="match status" value="1"/>
</dbReference>
<protein>
    <recommendedName>
        <fullName evidence="9">ATP-dependent RNA helicase</fullName>
        <ecNumber evidence="9">3.6.4.13</ecNumber>
    </recommendedName>
</protein>
<organism evidence="12 13">
    <name type="scientific">Vavraia culicis (isolate floridensis)</name>
    <name type="common">Microsporidian parasite</name>
    <dbReference type="NCBI Taxonomy" id="948595"/>
    <lineage>
        <taxon>Eukaryota</taxon>
        <taxon>Fungi</taxon>
        <taxon>Fungi incertae sedis</taxon>
        <taxon>Microsporidia</taxon>
        <taxon>Pleistophoridae</taxon>
        <taxon>Vavraia</taxon>
    </lineage>
</organism>
<dbReference type="InterPro" id="IPR027417">
    <property type="entry name" value="P-loop_NTPase"/>
</dbReference>
<dbReference type="InterPro" id="IPR011545">
    <property type="entry name" value="DEAD/DEAH_box_helicase_dom"/>
</dbReference>
<dbReference type="AlphaFoldDB" id="L2GV92"/>
<evidence type="ECO:0000256" key="3">
    <source>
        <dbReference type="ARBA" id="ARBA00022552"/>
    </source>
</evidence>
<evidence type="ECO:0000256" key="7">
    <source>
        <dbReference type="ARBA" id="ARBA00022840"/>
    </source>
</evidence>
<keyword evidence="13" id="KW-1185">Reference proteome</keyword>
<dbReference type="GO" id="GO:0006364">
    <property type="term" value="P:rRNA processing"/>
    <property type="evidence" value="ECO:0007669"/>
    <property type="project" value="UniProtKB-KW"/>
</dbReference>
<evidence type="ECO:0000313" key="13">
    <source>
        <dbReference type="Proteomes" id="UP000011081"/>
    </source>
</evidence>
<dbReference type="GO" id="GO:0003723">
    <property type="term" value="F:RNA binding"/>
    <property type="evidence" value="ECO:0007669"/>
    <property type="project" value="UniProtKB-UniRule"/>
</dbReference>
<keyword evidence="5 9" id="KW-0378">Hydrolase</keyword>
<comment type="catalytic activity">
    <reaction evidence="9">
        <text>ATP + H2O = ADP + phosphate + H(+)</text>
        <dbReference type="Rhea" id="RHEA:13065"/>
        <dbReference type="ChEBI" id="CHEBI:15377"/>
        <dbReference type="ChEBI" id="CHEBI:15378"/>
        <dbReference type="ChEBI" id="CHEBI:30616"/>
        <dbReference type="ChEBI" id="CHEBI:43474"/>
        <dbReference type="ChEBI" id="CHEBI:456216"/>
        <dbReference type="EC" id="3.6.4.13"/>
    </reaction>
</comment>
<dbReference type="PANTHER" id="PTHR24031">
    <property type="entry name" value="RNA HELICASE"/>
    <property type="match status" value="1"/>
</dbReference>
<dbReference type="InParanoid" id="L2GV92"/>
<dbReference type="EC" id="3.6.4.13" evidence="9"/>
<accession>L2GV92</accession>
<dbReference type="PROSITE" id="PS51192">
    <property type="entry name" value="HELICASE_ATP_BIND_1"/>
    <property type="match status" value="1"/>
</dbReference>
<keyword evidence="3" id="KW-0698">rRNA processing</keyword>
<evidence type="ECO:0000313" key="12">
    <source>
        <dbReference type="EMBL" id="ELA47218.1"/>
    </source>
</evidence>
<dbReference type="GO" id="GO:0005730">
    <property type="term" value="C:nucleolus"/>
    <property type="evidence" value="ECO:0007669"/>
    <property type="project" value="UniProtKB-SubCell"/>
</dbReference>
<dbReference type="OMA" id="LIMSERR"/>
<proteinExistence type="inferred from homology"/>
<evidence type="ECO:0000256" key="6">
    <source>
        <dbReference type="ARBA" id="ARBA00022806"/>
    </source>
</evidence>
<evidence type="ECO:0000256" key="1">
    <source>
        <dbReference type="ARBA" id="ARBA00004604"/>
    </source>
</evidence>
<evidence type="ECO:0000259" key="11">
    <source>
        <dbReference type="PROSITE" id="PS51194"/>
    </source>
</evidence>
<dbReference type="InterPro" id="IPR025313">
    <property type="entry name" value="SPB4-like_CTE"/>
</dbReference>
<dbReference type="InterPro" id="IPR014001">
    <property type="entry name" value="Helicase_ATP-bd"/>
</dbReference>
<dbReference type="Pfam" id="PF00270">
    <property type="entry name" value="DEAD"/>
    <property type="match status" value="1"/>
</dbReference>
<dbReference type="HOGENOM" id="CLU_003041_1_3_1"/>
<keyword evidence="6 9" id="KW-0347">Helicase</keyword>
<comment type="subcellular location">
    <subcellularLocation>
        <location evidence="1">Nucleus</location>
        <location evidence="1">Nucleolus</location>
    </subcellularLocation>
</comment>
<gene>
    <name evidence="12" type="ORF">VCUG_01318</name>
</gene>
<comment type="domain">
    <text evidence="9">The Q motif is unique to and characteristic of the DEAD box family of RNA helicases and controls ATP binding and hydrolysis.</text>
</comment>
<dbReference type="STRING" id="948595.L2GV92"/>
<name>L2GV92_VAVCU</name>
<dbReference type="OrthoDB" id="3370at2759"/>
<keyword evidence="8 9" id="KW-0694">RNA-binding</keyword>
<dbReference type="SMART" id="SM00490">
    <property type="entry name" value="HELICc"/>
    <property type="match status" value="1"/>
</dbReference>
<dbReference type="GO" id="GO:0003724">
    <property type="term" value="F:RNA helicase activity"/>
    <property type="evidence" value="ECO:0007669"/>
    <property type="project" value="UniProtKB-EC"/>
</dbReference>
<feature type="domain" description="Helicase ATP-binding" evidence="10">
    <location>
        <begin position="58"/>
        <end position="185"/>
    </location>
</feature>
<evidence type="ECO:0000256" key="4">
    <source>
        <dbReference type="ARBA" id="ARBA00022741"/>
    </source>
</evidence>